<name>A0A1A9NCL8_9BURK</name>
<evidence type="ECO:0000313" key="4">
    <source>
        <dbReference type="Proteomes" id="UP000078116"/>
    </source>
</evidence>
<evidence type="ECO:0000313" key="3">
    <source>
        <dbReference type="Proteomes" id="UP000077961"/>
    </source>
</evidence>
<dbReference type="RefSeq" id="WP_064267153.1">
    <property type="nucleotide sequence ID" value="NZ_LXJZ01000101.1"/>
</dbReference>
<keyword evidence="3" id="KW-1185">Reference proteome</keyword>
<dbReference type="Proteomes" id="UP000077961">
    <property type="component" value="Unassembled WGS sequence"/>
</dbReference>
<dbReference type="EMBL" id="LXKA01000110">
    <property type="protein sequence ID" value="OAJ64333.1"/>
    <property type="molecule type" value="Genomic_DNA"/>
</dbReference>
<sequence>MAIDLFADTGKQESELHPQYKSLRDLPGYAPARSLIRELQKNFSDPDGNFVEQFQTFGFDARTFEFFLSVMLEDVGHEVDRTHDRPDFLITKDGLTAAVEAVTANPPPNSMIQPYTNLPKGGSVPDAIEHLEQTIPVRLGSPLYSKLKKKYWTLPQMQGKPLILAIQDFHTAGALLSTSTGLGRYLYGQGQKWWHDEDGNLVIEGHALTEHKLGTKRIPSGYFNQPDAENISAVMFCNTGTVAKFNRMGQQDKHRHKRVRMIRSGTCYRHDPNAALPAAFVYEVGAPEEGKETWREGTVLFHNPNALHPLPSEWFGAALEDELVGGERICTFAEPFLPYASITQIFEDAPLALVQEYVDMQVRVLTSIFPE</sequence>
<dbReference type="OrthoDB" id="981968at2"/>
<proteinExistence type="predicted"/>
<reference evidence="3 4" key="1">
    <citation type="submission" date="2016-04" db="EMBL/GenBank/DDBJ databases">
        <title>Reclassification of Paraburkholderia panaciterrae (Farh et al. 2015) Dobritsa &amp; Samadpour 2016 as a later homotypic synonym of Paraburkholderia ginsengiterrae (Farh et al. 2015) Dobritsa &amp; Samadpour 2016.</title>
        <authorList>
            <person name="Dobritsa A.P."/>
            <person name="Kutumbaka K."/>
            <person name="Samadpour M."/>
        </authorList>
    </citation>
    <scope>NUCLEOTIDE SEQUENCE [LARGE SCALE GENOMIC DNA]</scope>
    <source>
        <strain evidence="2 4">DCY85</strain>
        <strain evidence="1 3">DCY85-1</strain>
    </source>
</reference>
<dbReference type="EMBL" id="LXJZ01000101">
    <property type="protein sequence ID" value="OAJ60776.1"/>
    <property type="molecule type" value="Genomic_DNA"/>
</dbReference>
<comment type="caution">
    <text evidence="2">The sequence shown here is derived from an EMBL/GenBank/DDBJ whole genome shotgun (WGS) entry which is preliminary data.</text>
</comment>
<evidence type="ECO:0000313" key="1">
    <source>
        <dbReference type="EMBL" id="OAJ60776.1"/>
    </source>
</evidence>
<organism evidence="2 4">
    <name type="scientific">Paraburkholderia ginsengiterrae</name>
    <dbReference type="NCBI Taxonomy" id="1462993"/>
    <lineage>
        <taxon>Bacteria</taxon>
        <taxon>Pseudomonadati</taxon>
        <taxon>Pseudomonadota</taxon>
        <taxon>Betaproteobacteria</taxon>
        <taxon>Burkholderiales</taxon>
        <taxon>Burkholderiaceae</taxon>
        <taxon>Paraburkholderia</taxon>
    </lineage>
</organism>
<gene>
    <name evidence="1" type="ORF">A6V36_03020</name>
    <name evidence="2" type="ORF">A6V37_02220</name>
</gene>
<dbReference type="STRING" id="1462993.A6V36_03020"/>
<accession>A0A1A9NCL8</accession>
<dbReference type="Proteomes" id="UP000078116">
    <property type="component" value="Unassembled WGS sequence"/>
</dbReference>
<dbReference type="AlphaFoldDB" id="A0A1A9NCL8"/>
<evidence type="ECO:0008006" key="5">
    <source>
        <dbReference type="Google" id="ProtNLM"/>
    </source>
</evidence>
<protein>
    <recommendedName>
        <fullName evidence="5">Glycosaminoglycan attachment protein</fullName>
    </recommendedName>
</protein>
<evidence type="ECO:0000313" key="2">
    <source>
        <dbReference type="EMBL" id="OAJ64333.1"/>
    </source>
</evidence>